<evidence type="ECO:0000313" key="7">
    <source>
        <dbReference type="Proteomes" id="UP000095023"/>
    </source>
</evidence>
<comment type="subcellular location">
    <subcellularLocation>
        <location evidence="1">Nucleus</location>
    </subcellularLocation>
</comment>
<evidence type="ECO:0000313" key="6">
    <source>
        <dbReference type="EMBL" id="ODV88410.1"/>
    </source>
</evidence>
<dbReference type="PANTHER" id="PTHR31344:SF0">
    <property type="entry name" value="NUCLEAR PORE COMPLEX PROTEIN NUP205"/>
    <property type="match status" value="1"/>
</dbReference>
<evidence type="ECO:0000256" key="2">
    <source>
        <dbReference type="ARBA" id="ARBA00005892"/>
    </source>
</evidence>
<keyword evidence="4" id="KW-0539">Nucleus</keyword>
<keyword evidence="3" id="KW-0813">Transport</keyword>
<reference evidence="7" key="1">
    <citation type="submission" date="2016-02" db="EMBL/GenBank/DDBJ databases">
        <title>Comparative genomics of biotechnologically important yeasts.</title>
        <authorList>
            <consortium name="DOE Joint Genome Institute"/>
            <person name="Riley R."/>
            <person name="Haridas S."/>
            <person name="Wolfe K.H."/>
            <person name="Lopes M.R."/>
            <person name="Hittinger C.T."/>
            <person name="Goker M."/>
            <person name="Salamov A."/>
            <person name="Wisecaver J."/>
            <person name="Long T.M."/>
            <person name="Aerts A.L."/>
            <person name="Barry K."/>
            <person name="Choi C."/>
            <person name="Clum A."/>
            <person name="Coughlan A.Y."/>
            <person name="Deshpande S."/>
            <person name="Douglass A.P."/>
            <person name="Hanson S.J."/>
            <person name="Klenk H.-P."/>
            <person name="Labutti K."/>
            <person name="Lapidus A."/>
            <person name="Lindquist E."/>
            <person name="Lipzen A."/>
            <person name="Meier-Kolthoff J.P."/>
            <person name="Ohm R.A."/>
            <person name="Otillar R.P."/>
            <person name="Pangilinan J."/>
            <person name="Peng Y."/>
            <person name="Rokas A."/>
            <person name="Rosa C.A."/>
            <person name="Scheuner C."/>
            <person name="Sibirny A.A."/>
            <person name="Slot J.C."/>
            <person name="Stielow J.B."/>
            <person name="Sun H."/>
            <person name="Kurtzman C.P."/>
            <person name="Blackwell M."/>
            <person name="Jeffries T.W."/>
            <person name="Grigoriev I.V."/>
        </authorList>
    </citation>
    <scope>NUCLEOTIDE SEQUENCE [LARGE SCALE GENOMIC DNA]</scope>
    <source>
        <strain evidence="7">NRRL Y-17796</strain>
    </source>
</reference>
<gene>
    <name evidence="6" type="ORF">CANCADRAFT_4547</name>
</gene>
<dbReference type="GO" id="GO:0044611">
    <property type="term" value="C:nuclear pore inner ring"/>
    <property type="evidence" value="ECO:0007669"/>
    <property type="project" value="TreeGrafter"/>
</dbReference>
<dbReference type="EMBL" id="KV453844">
    <property type="protein sequence ID" value="ODV88410.1"/>
    <property type="molecule type" value="Genomic_DNA"/>
</dbReference>
<evidence type="ECO:0000256" key="3">
    <source>
        <dbReference type="ARBA" id="ARBA00022448"/>
    </source>
</evidence>
<keyword evidence="7" id="KW-1185">Reference proteome</keyword>
<dbReference type="PANTHER" id="PTHR31344">
    <property type="entry name" value="NUCLEAR PORE COMPLEX PROTEIN NUP205"/>
    <property type="match status" value="1"/>
</dbReference>
<dbReference type="GO" id="GO:0017056">
    <property type="term" value="F:structural constituent of nuclear pore"/>
    <property type="evidence" value="ECO:0007669"/>
    <property type="project" value="TreeGrafter"/>
</dbReference>
<comment type="similarity">
    <text evidence="2">Belongs to the NUP186/NUP192/NUP205 family.</text>
</comment>
<evidence type="ECO:0000256" key="1">
    <source>
        <dbReference type="ARBA" id="ARBA00004123"/>
    </source>
</evidence>
<evidence type="ECO:0000256" key="4">
    <source>
        <dbReference type="ARBA" id="ARBA00023242"/>
    </source>
</evidence>
<dbReference type="GO" id="GO:0006999">
    <property type="term" value="P:nuclear pore organization"/>
    <property type="evidence" value="ECO:0007669"/>
    <property type="project" value="TreeGrafter"/>
</dbReference>
<protein>
    <submittedName>
        <fullName evidence="6">Uncharacterized protein</fullName>
    </submittedName>
</protein>
<sequence length="1606" mass="178795">MHWLAQDFEALRARLLEDPHDATVSEYMDDFLNLTAKKPKSAESRSRLDSKTITINGEQLTLNDEFVIQTLGVASALDIDELVAAELLFQGIDAASVFDRSPIYSAVFVYYKRLSYLIECLRLIFVGANLDFIEALLDASETGSGAKPYFSRLIDALSSTHQDLGRLDTKFHEAYLSGQSNDPGYIDMLQAQQRQTFQLFDALSVTFYTLTTLSTPSSSDITNLINFALQFKDYSSWTLQLLPPIAGAFWRFCNIPIPSDSPISFHAKLKTLLASNEHWPSALLLLWLVHLSTYCRVQPEPVSLDYHKDITDPAIVAVKQGAFELLMLAARDSNPQKLDVGLYDFVSHFSSSLTSPPSILPSNILFAPLFDVLENLIVAIIRDLADILREIKIMEEDNGIKVSERSFSEIIDDSESTPCYLEQFYILISALYRSRPDSSLHYWNDTDSDLYGFLVWASECHTSIISSAYFDMISSLCTGPDSATAAYQFFLPNPDNETTVFARTRKTFRMSWHDIFNAISVFNVSKGTKSKTADSLTVSEPKVSVDFNPDSILELMSFLRFIYETARFSEDAREYFFTEPDFALVKTLSGLLQGDFPVNGSVFLVLSAVYTTDSEKHSSEIWDIIKSMANPKQETNEAVSSTKQEQSSPSTNASLSSYFYSPSDVKGFIYMLHVLLNPDDDKFPHIRTGLPCSSTYWPTGVRSIVETVLSIFFETTSEAFSADERIRLQGLCLSFILDCLSRFDSDYPLFLRNSGVDLDKATFSKSFSEFLHYHPATWVFDLLFDEKINGLFFALSSAAVELVEELEPDHPLCSAVSSTFSIVDKILEMQNVYFDLIYPSLSANSTTLVSPYVLVSRGFEEVILANISFVTELAIYSCSIHSSIGKPALMILKKLANSTLFSSFPKGQSGGAEDRFLGAFSTADESRRIKLDFIYQLQSLLSDELQPEAYEACFERVMENLQFINESIKADETYPSVGCFILGYNIDSLGAVSINGDTRGNIASDSSLFDLLVAIIQGGLGDIVPGFNSGVNFAADACTLLAVSFEIILKLCRSELTGNMTLEYLRQKDFFLSILDGQKFLTNRTLWNGTKFNDTDEFFLSDGSKALEGFLSYRASALECLARELYNCVENEKTSTVAKYMTALLSSGNNSKGLSDEYATLLFFLDIWDLRITVPNLADMQLESPWNKLNIQSCVRQKGDGRFELDLDLVSKLIYLKRVEISKPNVSEPSTGEKAFLTFMTMAKRRDGAAFYQKKAMNAWGLLASTIASIKDPEHFPALLGILYALVPKLQDAFVASEIMGSIMAAVTSDVVVACTLNQDKTPGNNISKEQAASAFSVAIVALGSPSTNQLNRASLYVICYCYLRSVTTEDTSSQDLTYQALRSISDRILNIIGFDGVTGEDECRDLALSLLLGISTLSADLGSDRILKALIRQNILFQLVDSILRYEQSFLAINKKSISDSSKFDLVPGYTGYQSLLSLLTTLASSKIGASHIVECGLLGVLKRCKFIVFSDSMSEFQIQLVLPVLRLIIACVMNVSSRPRMLTKLHDFLGSRFLGIVPLFASKANEQSLPVSVRPKHSENYESMIKLLTTLISISEFKNYYAPT</sequence>
<dbReference type="InterPro" id="IPR021827">
    <property type="entry name" value="Nup186/Nup192/Nup205"/>
</dbReference>
<name>A0A1E4T9I0_9ASCO</name>
<dbReference type="Proteomes" id="UP000095023">
    <property type="component" value="Unassembled WGS sequence"/>
</dbReference>
<proteinExistence type="inferred from homology"/>
<evidence type="ECO:0000256" key="5">
    <source>
        <dbReference type="SAM" id="MobiDB-lite"/>
    </source>
</evidence>
<accession>A0A1E4T9I0</accession>
<dbReference type="OrthoDB" id="2019644at2759"/>
<dbReference type="Pfam" id="PF11894">
    <property type="entry name" value="Nup192"/>
    <property type="match status" value="1"/>
</dbReference>
<organism evidence="6 7">
    <name type="scientific">Tortispora caseinolytica NRRL Y-17796</name>
    <dbReference type="NCBI Taxonomy" id="767744"/>
    <lineage>
        <taxon>Eukaryota</taxon>
        <taxon>Fungi</taxon>
        <taxon>Dikarya</taxon>
        <taxon>Ascomycota</taxon>
        <taxon>Saccharomycotina</taxon>
        <taxon>Trigonopsidomycetes</taxon>
        <taxon>Trigonopsidales</taxon>
        <taxon>Trigonopsidaceae</taxon>
        <taxon>Tortispora</taxon>
    </lineage>
</organism>
<feature type="region of interest" description="Disordered" evidence="5">
    <location>
        <begin position="633"/>
        <end position="653"/>
    </location>
</feature>